<protein>
    <submittedName>
        <fullName evidence="2">Uncharacterized protein</fullName>
    </submittedName>
</protein>
<feature type="non-terminal residue" evidence="2">
    <location>
        <position position="1"/>
    </location>
</feature>
<dbReference type="EMBL" id="KQ981169">
    <property type="protein sequence ID" value="KYN45327.1"/>
    <property type="molecule type" value="Genomic_DNA"/>
</dbReference>
<evidence type="ECO:0000313" key="2">
    <source>
        <dbReference type="EMBL" id="KYN45327.1"/>
    </source>
</evidence>
<proteinExistence type="predicted"/>
<name>A0A195FYE4_9HYME</name>
<evidence type="ECO:0000313" key="3">
    <source>
        <dbReference type="Proteomes" id="UP000078541"/>
    </source>
</evidence>
<reference evidence="2 3" key="1">
    <citation type="submission" date="2016-03" db="EMBL/GenBank/DDBJ databases">
        <title>Trachymyrmex septentrionalis WGS genome.</title>
        <authorList>
            <person name="Nygaard S."/>
            <person name="Hu H."/>
            <person name="Boomsma J."/>
            <person name="Zhang G."/>
        </authorList>
    </citation>
    <scope>NUCLEOTIDE SEQUENCE [LARGE SCALE GENOMIC DNA]</scope>
    <source>
        <strain evidence="2">Tsep2-gDNA-1</strain>
        <tissue evidence="2">Whole body</tissue>
    </source>
</reference>
<gene>
    <name evidence="2" type="ORF">ALC56_00173</name>
</gene>
<dbReference type="Proteomes" id="UP000078541">
    <property type="component" value="Unassembled WGS sequence"/>
</dbReference>
<keyword evidence="3" id="KW-1185">Reference proteome</keyword>
<dbReference type="AlphaFoldDB" id="A0A195FYE4"/>
<evidence type="ECO:0000256" key="1">
    <source>
        <dbReference type="SAM" id="MobiDB-lite"/>
    </source>
</evidence>
<accession>A0A195FYE4</accession>
<organism evidence="2 3">
    <name type="scientific">Trachymyrmex septentrionalis</name>
    <dbReference type="NCBI Taxonomy" id="34720"/>
    <lineage>
        <taxon>Eukaryota</taxon>
        <taxon>Metazoa</taxon>
        <taxon>Ecdysozoa</taxon>
        <taxon>Arthropoda</taxon>
        <taxon>Hexapoda</taxon>
        <taxon>Insecta</taxon>
        <taxon>Pterygota</taxon>
        <taxon>Neoptera</taxon>
        <taxon>Endopterygota</taxon>
        <taxon>Hymenoptera</taxon>
        <taxon>Apocrita</taxon>
        <taxon>Aculeata</taxon>
        <taxon>Formicoidea</taxon>
        <taxon>Formicidae</taxon>
        <taxon>Myrmicinae</taxon>
        <taxon>Trachymyrmex</taxon>
    </lineage>
</organism>
<feature type="region of interest" description="Disordered" evidence="1">
    <location>
        <begin position="62"/>
        <end position="126"/>
    </location>
</feature>
<sequence length="126" mass="13736">SRSCPRSKRVACRDYCSFMALRQDSATRFSLIDRFSFNGEAQPSDYKHDSLALIVLPPHEQPLITPSCSPPPPRSKLRPLLTQSETPAGDDSQPAVPYDRCGAVRSGASGRPLATRTKLKPLTPAA</sequence>